<dbReference type="EMBL" id="VJMI01016277">
    <property type="protein sequence ID" value="KAF0720554.1"/>
    <property type="molecule type" value="Genomic_DNA"/>
</dbReference>
<dbReference type="SMART" id="SM00674">
    <property type="entry name" value="CENPB"/>
    <property type="match status" value="1"/>
</dbReference>
<gene>
    <name evidence="4" type="ORF">AaE_004943</name>
    <name evidence="3" type="ORF">AaE_010304</name>
</gene>
<evidence type="ECO:0000313" key="3">
    <source>
        <dbReference type="EMBL" id="KAF0720554.1"/>
    </source>
</evidence>
<evidence type="ECO:0000313" key="5">
    <source>
        <dbReference type="Proteomes" id="UP000469452"/>
    </source>
</evidence>
<keyword evidence="1" id="KW-0238">DNA-binding</keyword>
<dbReference type="VEuPathDB" id="FungiDB:H257_14853"/>
<organism evidence="4 5">
    <name type="scientific">Aphanomyces astaci</name>
    <name type="common">Crayfish plague agent</name>
    <dbReference type="NCBI Taxonomy" id="112090"/>
    <lineage>
        <taxon>Eukaryota</taxon>
        <taxon>Sar</taxon>
        <taxon>Stramenopiles</taxon>
        <taxon>Oomycota</taxon>
        <taxon>Saprolegniomycetes</taxon>
        <taxon>Saprolegniales</taxon>
        <taxon>Verrucalvaceae</taxon>
        <taxon>Aphanomyces</taxon>
    </lineage>
</organism>
<evidence type="ECO:0000313" key="4">
    <source>
        <dbReference type="EMBL" id="KAF0755501.1"/>
    </source>
</evidence>
<dbReference type="AlphaFoldDB" id="A0A6A5AHR2"/>
<name>A0A6A5AHR2_APHAT</name>
<dbReference type="GO" id="GO:0003677">
    <property type="term" value="F:DNA binding"/>
    <property type="evidence" value="ECO:0007669"/>
    <property type="project" value="UniProtKB-KW"/>
</dbReference>
<dbReference type="InterPro" id="IPR004875">
    <property type="entry name" value="DDE_SF_endonuclease_dom"/>
</dbReference>
<dbReference type="SUPFAM" id="SSF46689">
    <property type="entry name" value="Homeodomain-like"/>
    <property type="match status" value="1"/>
</dbReference>
<comment type="caution">
    <text evidence="4">The sequence shown here is derived from an EMBL/GenBank/DDBJ whole genome shotgun (WGS) entry which is preliminary data.</text>
</comment>
<dbReference type="InterPro" id="IPR050863">
    <property type="entry name" value="CenT-Element_Derived"/>
</dbReference>
<proteinExistence type="predicted"/>
<dbReference type="PROSITE" id="PS51253">
    <property type="entry name" value="HTH_CENPB"/>
    <property type="match status" value="1"/>
</dbReference>
<reference evidence="4 5" key="1">
    <citation type="submission" date="2019-06" db="EMBL/GenBank/DDBJ databases">
        <title>Genomics analysis of Aphanomyces spp. identifies a new class of oomycete effector associated with host adaptation.</title>
        <authorList>
            <person name="Gaulin E."/>
        </authorList>
    </citation>
    <scope>NUCLEOTIDE SEQUENCE [LARGE SCALE GENOMIC DNA]</scope>
    <source>
        <strain evidence="4 5">E</strain>
    </source>
</reference>
<accession>A0A6A5AHR2</accession>
<evidence type="ECO:0000256" key="1">
    <source>
        <dbReference type="ARBA" id="ARBA00023125"/>
    </source>
</evidence>
<dbReference type="EMBL" id="VJMI01010542">
    <property type="protein sequence ID" value="KAF0755501.1"/>
    <property type="molecule type" value="Genomic_DNA"/>
</dbReference>
<dbReference type="Pfam" id="PF03184">
    <property type="entry name" value="DDE_1"/>
    <property type="match status" value="1"/>
</dbReference>
<protein>
    <recommendedName>
        <fullName evidence="2">HTH CENPB-type domain-containing protein</fullName>
    </recommendedName>
</protein>
<dbReference type="InterPro" id="IPR006600">
    <property type="entry name" value="HTH_CenpB_DNA-bd_dom"/>
</dbReference>
<feature type="domain" description="HTH CENPB-type" evidence="2">
    <location>
        <begin position="65"/>
        <end position="139"/>
    </location>
</feature>
<sequence>MKQRMTLAEKNGLYAEHKRNPQATYNELAKWAAKKFKLETIPTKSAIGKALQRGASQSQRVDSKSRYIDRAVKSPELETELLQWVLRCEELGVCLTGELIREQARTIATRLDLPPSQCSTYSKGWLYKFQRKHGLTSKIQHGEAASTPREAVRQGRREVLNTTSGYSPANVYNMDETAYFYCLSPHRSITRQRVPGTKKSKKRITMALTTNADGSDVVDPMFIGKSVQPRCFQGRSSSDLGFNYQATKKAWMTSEVFETYLKTMNDRMVAEGRKILLLVDNAPCHDPTAADDLSNVDLRMLPKNTTAYLQPQDAGIIASFKASIKKRQLKNALDQIDSVMAGRQDKLYEVSLVVAMEWAKDAWRSVAPSTVVNCWRRTGILDNDLAAFSERMAQVQLQ</sequence>
<dbReference type="Pfam" id="PF03221">
    <property type="entry name" value="HTH_Tnp_Tc5"/>
    <property type="match status" value="1"/>
</dbReference>
<dbReference type="VEuPathDB" id="FungiDB:H257_08317"/>
<dbReference type="Gene3D" id="1.10.10.60">
    <property type="entry name" value="Homeodomain-like"/>
    <property type="match status" value="1"/>
</dbReference>
<dbReference type="InterPro" id="IPR009057">
    <property type="entry name" value="Homeodomain-like_sf"/>
</dbReference>
<dbReference type="PANTHER" id="PTHR19303">
    <property type="entry name" value="TRANSPOSON"/>
    <property type="match status" value="1"/>
</dbReference>
<evidence type="ECO:0000259" key="2">
    <source>
        <dbReference type="PROSITE" id="PS51253"/>
    </source>
</evidence>
<dbReference type="GO" id="GO:0005634">
    <property type="term" value="C:nucleus"/>
    <property type="evidence" value="ECO:0007669"/>
    <property type="project" value="TreeGrafter"/>
</dbReference>
<dbReference type="Proteomes" id="UP000469452">
    <property type="component" value="Unassembled WGS sequence"/>
</dbReference>
<dbReference type="PANTHER" id="PTHR19303:SF73">
    <property type="entry name" value="PROTEIN PDC2"/>
    <property type="match status" value="1"/>
</dbReference>